<feature type="binding site" evidence="14">
    <location>
        <begin position="7"/>
        <end position="10"/>
    </location>
    <ligand>
        <name>ATP</name>
        <dbReference type="ChEBI" id="CHEBI:30616"/>
    </ligand>
</feature>
<dbReference type="OrthoDB" id="9799110at2"/>
<dbReference type="STRING" id="1121324.CLIT_23c03550"/>
<feature type="binding site" evidence="14">
    <location>
        <position position="47"/>
    </location>
    <ligand>
        <name>substrate</name>
    </ligand>
</feature>
<keyword evidence="7 15" id="KW-0808">Transferase</keyword>
<dbReference type="GO" id="GO:0004072">
    <property type="term" value="F:aspartate kinase activity"/>
    <property type="evidence" value="ECO:0007669"/>
    <property type="project" value="UniProtKB-EC"/>
</dbReference>
<evidence type="ECO:0000256" key="8">
    <source>
        <dbReference type="ARBA" id="ARBA00022741"/>
    </source>
</evidence>
<dbReference type="CDD" id="cd04261">
    <property type="entry name" value="AAK_AKii-LysC-BS"/>
    <property type="match status" value="1"/>
</dbReference>
<dbReference type="GO" id="GO:0009090">
    <property type="term" value="P:homoserine biosynthetic process"/>
    <property type="evidence" value="ECO:0007669"/>
    <property type="project" value="TreeGrafter"/>
</dbReference>
<evidence type="ECO:0000256" key="10">
    <source>
        <dbReference type="ARBA" id="ARBA00022840"/>
    </source>
</evidence>
<keyword evidence="8 14" id="KW-0547">Nucleotide-binding</keyword>
<evidence type="ECO:0000256" key="1">
    <source>
        <dbReference type="ARBA" id="ARBA00003121"/>
    </source>
</evidence>
<feature type="domain" description="ACT" evidence="17">
    <location>
        <begin position="339"/>
        <end position="397"/>
    </location>
</feature>
<evidence type="ECO:0000256" key="3">
    <source>
        <dbReference type="ARBA" id="ARBA00004986"/>
    </source>
</evidence>
<dbReference type="SUPFAM" id="SSF53633">
    <property type="entry name" value="Carbamate kinase-like"/>
    <property type="match status" value="1"/>
</dbReference>
<dbReference type="EC" id="2.7.2.4" evidence="15"/>
<sequence length="397" mass="43207">MGIVVQKYGGSSVATVEKITNIAKRVIERKEAGDSMIVVVSAMGKTTDGLISLAKSISDKPNKRELDALIATGEMVSSSLLSMAINNMGHDAISLNAYQISIQTDGTYGKSLIQNIEDRVLNKYIDQGKIIIVAGFQGISDDNEITTLGRGGSDTTAVAIAAKMEGVCEIYTDVDGIYTVDPRIFSDAKKLDEISYEEMVELSSLGAKVMHSRSVELAQKYNIPIYVGESCSDKKGTYIREVNKMENKPITGIAVSDADVSITLEDINYDINMLSDIFESIANKKINIDMISQTAPSNGKVSLSFTIPEDEIDECINILGGFAEEKNITVDRDITKFSVVGIGMKTTSGVASKIFRLFKENNIQVKMITTSEIKITCAIKREDKGEAVNVIAREFNL</sequence>
<comment type="pathway">
    <text evidence="3 16">Amino-acid biosynthesis; L-methionine biosynthesis via de novo pathway; L-homoserine from L-aspartate: step 1/3.</text>
</comment>
<dbReference type="PROSITE" id="PS51671">
    <property type="entry name" value="ACT"/>
    <property type="match status" value="2"/>
</dbReference>
<feature type="binding site" evidence="14">
    <location>
        <begin position="208"/>
        <end position="209"/>
    </location>
    <ligand>
        <name>ATP</name>
        <dbReference type="ChEBI" id="CHEBI:30616"/>
    </ligand>
</feature>
<dbReference type="RefSeq" id="WP_038267925.1">
    <property type="nucleotide sequence ID" value="NZ_FSRH01000003.1"/>
</dbReference>
<evidence type="ECO:0000256" key="7">
    <source>
        <dbReference type="ARBA" id="ARBA00022679"/>
    </source>
</evidence>
<evidence type="ECO:0000256" key="9">
    <source>
        <dbReference type="ARBA" id="ARBA00022777"/>
    </source>
</evidence>
<dbReference type="AlphaFoldDB" id="A0A069RBD2"/>
<dbReference type="FunFam" id="3.40.1160.10:FF:000002">
    <property type="entry name" value="Aspartokinase"/>
    <property type="match status" value="1"/>
</dbReference>
<dbReference type="CDD" id="cd04891">
    <property type="entry name" value="ACT_AK-LysC-DapG-like_1"/>
    <property type="match status" value="1"/>
</dbReference>
<dbReference type="NCBIfam" id="NF005155">
    <property type="entry name" value="PRK06635.1-4"/>
    <property type="match status" value="1"/>
</dbReference>
<dbReference type="InterPro" id="IPR005260">
    <property type="entry name" value="Asp_kin_monofn"/>
</dbReference>
<dbReference type="InterPro" id="IPR001341">
    <property type="entry name" value="Asp_kinase"/>
</dbReference>
<evidence type="ECO:0000256" key="15">
    <source>
        <dbReference type="RuleBase" id="RU003448"/>
    </source>
</evidence>
<comment type="function">
    <text evidence="1">Catalyzes the phosphorylation of the beta-carboxyl group of aspartic acid with ATP to yield 4-phospho-L-aspartate, which is involved in the branched biosynthetic pathway leading to the biosynthesis of amino acids threonine, isoleucine and methionine.</text>
</comment>
<feature type="binding site" evidence="14">
    <location>
        <position position="74"/>
    </location>
    <ligand>
        <name>substrate</name>
    </ligand>
</feature>
<dbReference type="GO" id="GO:0005524">
    <property type="term" value="F:ATP binding"/>
    <property type="evidence" value="ECO:0007669"/>
    <property type="project" value="UniProtKB-KW"/>
</dbReference>
<protein>
    <recommendedName>
        <fullName evidence="15">Aspartokinase</fullName>
        <ecNumber evidence="15">2.7.2.4</ecNumber>
    </recommendedName>
</protein>
<comment type="catalytic activity">
    <reaction evidence="13 15">
        <text>L-aspartate + ATP = 4-phospho-L-aspartate + ADP</text>
        <dbReference type="Rhea" id="RHEA:23776"/>
        <dbReference type="ChEBI" id="CHEBI:29991"/>
        <dbReference type="ChEBI" id="CHEBI:30616"/>
        <dbReference type="ChEBI" id="CHEBI:57535"/>
        <dbReference type="ChEBI" id="CHEBI:456216"/>
        <dbReference type="EC" id="2.7.2.4"/>
    </reaction>
</comment>
<keyword evidence="6 16" id="KW-0028">Amino-acid biosynthesis</keyword>
<accession>A0A069RBD2</accession>
<feature type="binding site" evidence="14">
    <location>
        <begin position="172"/>
        <end position="173"/>
    </location>
    <ligand>
        <name>ATP</name>
        <dbReference type="ChEBI" id="CHEBI:30616"/>
    </ligand>
</feature>
<proteinExistence type="inferred from homology"/>
<dbReference type="Pfam" id="PF00696">
    <property type="entry name" value="AA_kinase"/>
    <property type="match status" value="1"/>
</dbReference>
<evidence type="ECO:0000313" key="18">
    <source>
        <dbReference type="EMBL" id="KDR94083.1"/>
    </source>
</evidence>
<dbReference type="PANTHER" id="PTHR21499">
    <property type="entry name" value="ASPARTATE KINASE"/>
    <property type="match status" value="1"/>
</dbReference>
<comment type="similarity">
    <text evidence="5 15">Belongs to the aspartokinase family.</text>
</comment>
<reference evidence="18 19" key="1">
    <citation type="submission" date="2014-03" db="EMBL/GenBank/DDBJ databases">
        <title>Genome sequence of Clostridium litorale W6, DSM 5388.</title>
        <authorList>
            <person name="Poehlein A."/>
            <person name="Jagirdar A."/>
            <person name="Khonsari B."/>
            <person name="Chibani C.M."/>
            <person name="Gutierrez Gutierrez D.A."/>
            <person name="Davydova E."/>
            <person name="Alghaithi H.S."/>
            <person name="Nair K.P."/>
            <person name="Dhamotharan K."/>
            <person name="Chandran L."/>
            <person name="G W."/>
            <person name="Daniel R."/>
        </authorList>
    </citation>
    <scope>NUCLEOTIDE SEQUENCE [LARGE SCALE GENOMIC DNA]</scope>
    <source>
        <strain evidence="18 19">W6</strain>
    </source>
</reference>
<comment type="caution">
    <text evidence="18">The sequence shown here is derived from an EMBL/GenBank/DDBJ whole genome shotgun (WGS) entry which is preliminary data.</text>
</comment>
<dbReference type="UniPathway" id="UPA00050">
    <property type="reaction ID" value="UER00461"/>
</dbReference>
<dbReference type="NCBIfam" id="NF005154">
    <property type="entry name" value="PRK06635.1-2"/>
    <property type="match status" value="1"/>
</dbReference>
<dbReference type="CDD" id="cd04923">
    <property type="entry name" value="ACT_AK-LysC-DapG-like_2"/>
    <property type="match status" value="1"/>
</dbReference>
<dbReference type="PANTHER" id="PTHR21499:SF3">
    <property type="entry name" value="ASPARTOKINASE"/>
    <property type="match status" value="1"/>
</dbReference>
<dbReference type="Gene3D" id="3.40.1160.10">
    <property type="entry name" value="Acetylglutamate kinase-like"/>
    <property type="match status" value="1"/>
</dbReference>
<evidence type="ECO:0000256" key="2">
    <source>
        <dbReference type="ARBA" id="ARBA00004766"/>
    </source>
</evidence>
<evidence type="ECO:0000259" key="17">
    <source>
        <dbReference type="PROSITE" id="PS51671"/>
    </source>
</evidence>
<dbReference type="InterPro" id="IPR018042">
    <property type="entry name" value="Aspartate_kinase_CS"/>
</dbReference>
<dbReference type="EMBL" id="JJMM01000026">
    <property type="protein sequence ID" value="KDR94083.1"/>
    <property type="molecule type" value="Genomic_DNA"/>
</dbReference>
<dbReference type="GO" id="GO:0009089">
    <property type="term" value="P:lysine biosynthetic process via diaminopimelate"/>
    <property type="evidence" value="ECO:0007669"/>
    <property type="project" value="UniProtKB-UniPathway"/>
</dbReference>
<dbReference type="InterPro" id="IPR036393">
    <property type="entry name" value="AceGlu_kinase-like_sf"/>
</dbReference>
<keyword evidence="12" id="KW-0457">Lysine biosynthesis</keyword>
<dbReference type="InterPro" id="IPR041740">
    <property type="entry name" value="AKii-LysC-BS"/>
</dbReference>
<organism evidence="18 19">
    <name type="scientific">Peptoclostridium litorale DSM 5388</name>
    <dbReference type="NCBI Taxonomy" id="1121324"/>
    <lineage>
        <taxon>Bacteria</taxon>
        <taxon>Bacillati</taxon>
        <taxon>Bacillota</taxon>
        <taxon>Clostridia</taxon>
        <taxon>Peptostreptococcales</taxon>
        <taxon>Peptoclostridiaceae</taxon>
        <taxon>Peptoclostridium</taxon>
    </lineage>
</organism>
<comment type="pathway">
    <text evidence="4 16">Amino-acid biosynthesis; L-threonine biosynthesis; L-threonine from L-aspartate: step 1/5.</text>
</comment>
<feature type="binding site" evidence="14">
    <location>
        <position position="183"/>
    </location>
    <ligand>
        <name>ATP</name>
        <dbReference type="ChEBI" id="CHEBI:30616"/>
    </ligand>
</feature>
<evidence type="ECO:0000256" key="14">
    <source>
        <dbReference type="PIRSR" id="PIRSR000726-1"/>
    </source>
</evidence>
<dbReference type="NCBIfam" id="TIGR00657">
    <property type="entry name" value="asp_kinases"/>
    <property type="match status" value="1"/>
</dbReference>
<dbReference type="InterPro" id="IPR054352">
    <property type="entry name" value="ACT_Aspartokinase"/>
</dbReference>
<dbReference type="GO" id="GO:0009088">
    <property type="term" value="P:threonine biosynthetic process"/>
    <property type="evidence" value="ECO:0007669"/>
    <property type="project" value="UniProtKB-UniPathway"/>
</dbReference>
<dbReference type="Gene3D" id="3.30.2130.10">
    <property type="entry name" value="VC0802-like"/>
    <property type="match status" value="1"/>
</dbReference>
<dbReference type="Proteomes" id="UP000027946">
    <property type="component" value="Unassembled WGS sequence"/>
</dbReference>
<keyword evidence="10 14" id="KW-0067">ATP-binding</keyword>
<dbReference type="UniPathway" id="UPA00051">
    <property type="reaction ID" value="UER00462"/>
</dbReference>
<dbReference type="InterPro" id="IPR045865">
    <property type="entry name" value="ACT-like_dom_sf"/>
</dbReference>
<keyword evidence="19" id="KW-1185">Reference proteome</keyword>
<keyword evidence="9 15" id="KW-0418">Kinase</keyword>
<dbReference type="SUPFAM" id="SSF55021">
    <property type="entry name" value="ACT-like"/>
    <property type="match status" value="2"/>
</dbReference>
<dbReference type="PROSITE" id="PS00324">
    <property type="entry name" value="ASPARTOKINASE"/>
    <property type="match status" value="1"/>
</dbReference>
<evidence type="ECO:0000256" key="13">
    <source>
        <dbReference type="ARBA" id="ARBA00047872"/>
    </source>
</evidence>
<dbReference type="InterPro" id="IPR002912">
    <property type="entry name" value="ACT_dom"/>
</dbReference>
<feature type="domain" description="ACT" evidence="17">
    <location>
        <begin position="262"/>
        <end position="336"/>
    </location>
</feature>
<name>A0A069RBD2_PEPLI</name>
<dbReference type="UniPathway" id="UPA00034">
    <property type="reaction ID" value="UER00015"/>
</dbReference>
<evidence type="ECO:0000256" key="12">
    <source>
        <dbReference type="ARBA" id="ARBA00023154"/>
    </source>
</evidence>
<evidence type="ECO:0000256" key="5">
    <source>
        <dbReference type="ARBA" id="ARBA00010122"/>
    </source>
</evidence>
<dbReference type="eggNOG" id="COG0527">
    <property type="taxonomic scope" value="Bacteria"/>
</dbReference>
<dbReference type="InterPro" id="IPR001048">
    <property type="entry name" value="Asp/Glu/Uridylate_kinase"/>
</dbReference>
<gene>
    <name evidence="18" type="primary">lysC2</name>
    <name evidence="18" type="ORF">CLIT_23c03550</name>
</gene>
<dbReference type="PIRSF" id="PIRSF000726">
    <property type="entry name" value="Asp_kin"/>
    <property type="match status" value="1"/>
</dbReference>
<feature type="binding site" evidence="14">
    <location>
        <position position="178"/>
    </location>
    <ligand>
        <name>ATP</name>
        <dbReference type="ChEBI" id="CHEBI:30616"/>
    </ligand>
</feature>
<comment type="pathway">
    <text evidence="2 16">Amino-acid biosynthesis; L-lysine biosynthesis via DAP pathway; (S)-tetrahydrodipicolinate from L-aspartate: step 1/4.</text>
</comment>
<evidence type="ECO:0000256" key="16">
    <source>
        <dbReference type="RuleBase" id="RU004249"/>
    </source>
</evidence>
<evidence type="ECO:0000313" key="19">
    <source>
        <dbReference type="Proteomes" id="UP000027946"/>
    </source>
</evidence>
<dbReference type="Pfam" id="PF22468">
    <property type="entry name" value="ACT_9"/>
    <property type="match status" value="2"/>
</dbReference>
<evidence type="ECO:0000256" key="11">
    <source>
        <dbReference type="ARBA" id="ARBA00022915"/>
    </source>
</evidence>
<evidence type="ECO:0000256" key="4">
    <source>
        <dbReference type="ARBA" id="ARBA00005139"/>
    </source>
</evidence>
<evidence type="ECO:0000256" key="6">
    <source>
        <dbReference type="ARBA" id="ARBA00022605"/>
    </source>
</evidence>
<dbReference type="GO" id="GO:0019877">
    <property type="term" value="P:diaminopimelate biosynthetic process"/>
    <property type="evidence" value="ECO:0007669"/>
    <property type="project" value="UniProtKB-KW"/>
</dbReference>
<dbReference type="GO" id="GO:0005829">
    <property type="term" value="C:cytosol"/>
    <property type="evidence" value="ECO:0007669"/>
    <property type="project" value="TreeGrafter"/>
</dbReference>
<keyword evidence="11" id="KW-0220">Diaminopimelate biosynthesis</keyword>